<feature type="domain" description="Beta-ketoacyl-[acyl-carrier-protein] synthase III C-terminal" evidence="3">
    <location>
        <begin position="239"/>
        <end position="327"/>
    </location>
</feature>
<sequence>MLNVKIIGTGHYLPKKKIDSNALDQQLNLPNGTVEKKSGLKSRYFASDEETTSYMAAEAAKEALFNAGIKPEDLDVIISANGAPEQLLPCSAALIQQKLGLSESNVACFDLNSTCLSFLTALDVGSYLIAGKRYNCALIVSSDMPSVGLNWSDMETCTIFGDGAGACVIEQSHEGSRVIASHMITNSTGVDYCHLKAGGTRYPPASDYDKTLGLFNMDGKNVFKLASQMVSLMQEALFAKAGCKLTDIHWVVPHQASQLAMNHVRKRLGIPSEKFVDIFATHGNQMAASMPTALHYLVKNKLIERGQIVYFLGTGAGLSAAGLLLEY</sequence>
<evidence type="ECO:0000259" key="3">
    <source>
        <dbReference type="Pfam" id="PF08541"/>
    </source>
</evidence>
<keyword evidence="1" id="KW-0808">Transferase</keyword>
<evidence type="ECO:0000313" key="6">
    <source>
        <dbReference type="Proteomes" id="UP000630149"/>
    </source>
</evidence>
<name>A0A917JSW0_9GAMM</name>
<dbReference type="Pfam" id="PF08541">
    <property type="entry name" value="ACP_syn_III_C"/>
    <property type="match status" value="1"/>
</dbReference>
<evidence type="ECO:0000259" key="4">
    <source>
        <dbReference type="Pfam" id="PF08545"/>
    </source>
</evidence>
<dbReference type="NCBIfam" id="NF005541">
    <property type="entry name" value="PRK07204.1"/>
    <property type="match status" value="1"/>
</dbReference>
<dbReference type="GO" id="GO:0006633">
    <property type="term" value="P:fatty acid biosynthetic process"/>
    <property type="evidence" value="ECO:0007669"/>
    <property type="project" value="InterPro"/>
</dbReference>
<dbReference type="NCBIfam" id="NF006829">
    <property type="entry name" value="PRK09352.1"/>
    <property type="match status" value="1"/>
</dbReference>
<dbReference type="PANTHER" id="PTHR34069:SF2">
    <property type="entry name" value="BETA-KETOACYL-[ACYL-CARRIER-PROTEIN] SYNTHASE III"/>
    <property type="match status" value="1"/>
</dbReference>
<dbReference type="AlphaFoldDB" id="A0A917JSW0"/>
<dbReference type="OrthoDB" id="4336181at2"/>
<dbReference type="RefSeq" id="WP_131776206.1">
    <property type="nucleotide sequence ID" value="NZ_BMOB01000003.1"/>
</dbReference>
<protein>
    <submittedName>
        <fullName evidence="5">3-oxoacyl-ACP synthase</fullName>
    </submittedName>
</protein>
<keyword evidence="6" id="KW-1185">Reference proteome</keyword>
<dbReference type="GO" id="GO:0004315">
    <property type="term" value="F:3-oxoacyl-[acyl-carrier-protein] synthase activity"/>
    <property type="evidence" value="ECO:0007669"/>
    <property type="project" value="InterPro"/>
</dbReference>
<comment type="caution">
    <text evidence="5">The sequence shown here is derived from an EMBL/GenBank/DDBJ whole genome shotgun (WGS) entry which is preliminary data.</text>
</comment>
<proteinExistence type="predicted"/>
<dbReference type="CDD" id="cd00830">
    <property type="entry name" value="KAS_III"/>
    <property type="match status" value="1"/>
</dbReference>
<dbReference type="InterPro" id="IPR016039">
    <property type="entry name" value="Thiolase-like"/>
</dbReference>
<keyword evidence="2" id="KW-0012">Acyltransferase</keyword>
<reference evidence="5" key="1">
    <citation type="journal article" date="2014" name="Int. J. Syst. Evol. Microbiol.">
        <title>Complete genome sequence of Corynebacterium casei LMG S-19264T (=DSM 44701T), isolated from a smear-ripened cheese.</title>
        <authorList>
            <consortium name="US DOE Joint Genome Institute (JGI-PGF)"/>
            <person name="Walter F."/>
            <person name="Albersmeier A."/>
            <person name="Kalinowski J."/>
            <person name="Ruckert C."/>
        </authorList>
    </citation>
    <scope>NUCLEOTIDE SEQUENCE</scope>
    <source>
        <strain evidence="5">JCM 13919</strain>
    </source>
</reference>
<dbReference type="GO" id="GO:0044550">
    <property type="term" value="P:secondary metabolite biosynthetic process"/>
    <property type="evidence" value="ECO:0007669"/>
    <property type="project" value="TreeGrafter"/>
</dbReference>
<organism evidence="5 6">
    <name type="scientific">Legionella impletisoli</name>
    <dbReference type="NCBI Taxonomy" id="343510"/>
    <lineage>
        <taxon>Bacteria</taxon>
        <taxon>Pseudomonadati</taxon>
        <taxon>Pseudomonadota</taxon>
        <taxon>Gammaproteobacteria</taxon>
        <taxon>Legionellales</taxon>
        <taxon>Legionellaceae</taxon>
        <taxon>Legionella</taxon>
    </lineage>
</organism>
<reference evidence="5" key="2">
    <citation type="submission" date="2020-09" db="EMBL/GenBank/DDBJ databases">
        <authorList>
            <person name="Sun Q."/>
            <person name="Ohkuma M."/>
        </authorList>
    </citation>
    <scope>NUCLEOTIDE SEQUENCE</scope>
    <source>
        <strain evidence="5">JCM 13919</strain>
    </source>
</reference>
<dbReference type="SUPFAM" id="SSF53901">
    <property type="entry name" value="Thiolase-like"/>
    <property type="match status" value="1"/>
</dbReference>
<evidence type="ECO:0000313" key="5">
    <source>
        <dbReference type="EMBL" id="GGI82326.1"/>
    </source>
</evidence>
<feature type="domain" description="Beta-ketoacyl-[acyl-carrier-protein] synthase III N-terminal" evidence="4">
    <location>
        <begin position="109"/>
        <end position="186"/>
    </location>
</feature>
<dbReference type="PANTHER" id="PTHR34069">
    <property type="entry name" value="3-OXOACYL-[ACYL-CARRIER-PROTEIN] SYNTHASE 3"/>
    <property type="match status" value="1"/>
</dbReference>
<dbReference type="Gene3D" id="3.40.47.10">
    <property type="match status" value="1"/>
</dbReference>
<dbReference type="Proteomes" id="UP000630149">
    <property type="component" value="Unassembled WGS sequence"/>
</dbReference>
<dbReference type="Pfam" id="PF08545">
    <property type="entry name" value="ACP_syn_III"/>
    <property type="match status" value="1"/>
</dbReference>
<gene>
    <name evidence="5" type="ORF">GCM10007966_08590</name>
</gene>
<dbReference type="InterPro" id="IPR013751">
    <property type="entry name" value="ACP_syn_III_N"/>
</dbReference>
<evidence type="ECO:0000256" key="1">
    <source>
        <dbReference type="ARBA" id="ARBA00022679"/>
    </source>
</evidence>
<dbReference type="InterPro" id="IPR013747">
    <property type="entry name" value="ACP_syn_III_C"/>
</dbReference>
<accession>A0A917JSW0</accession>
<dbReference type="EMBL" id="BMOB01000003">
    <property type="protein sequence ID" value="GGI82326.1"/>
    <property type="molecule type" value="Genomic_DNA"/>
</dbReference>
<evidence type="ECO:0000256" key="2">
    <source>
        <dbReference type="ARBA" id="ARBA00023315"/>
    </source>
</evidence>